<keyword evidence="3" id="KW-0677">Repeat</keyword>
<dbReference type="AlphaFoldDB" id="A0A9Q1CGE0"/>
<dbReference type="SUPFAM" id="SSF48452">
    <property type="entry name" value="TPR-like"/>
    <property type="match status" value="1"/>
</dbReference>
<evidence type="ECO:0000256" key="4">
    <source>
        <dbReference type="ARBA" id="ARBA00022803"/>
    </source>
</evidence>
<gene>
    <name evidence="8" type="ORF">HOLleu_11646</name>
</gene>
<dbReference type="GO" id="GO:0003755">
    <property type="term" value="F:peptidyl-prolyl cis-trans isomerase activity"/>
    <property type="evidence" value="ECO:0007669"/>
    <property type="project" value="InterPro"/>
</dbReference>
<protein>
    <submittedName>
        <fullName evidence="8">AH receptor-interacting protein</fullName>
    </submittedName>
</protein>
<feature type="domain" description="AIP/AIPL N-terminal FKBP-type PPIase" evidence="7">
    <location>
        <begin position="27"/>
        <end position="157"/>
    </location>
</feature>
<dbReference type="InterPro" id="IPR046357">
    <property type="entry name" value="PPIase_dom_sf"/>
</dbReference>
<organism evidence="8 9">
    <name type="scientific">Holothuria leucospilota</name>
    <name type="common">Black long sea cucumber</name>
    <name type="synonym">Mertensiothuria leucospilota</name>
    <dbReference type="NCBI Taxonomy" id="206669"/>
    <lineage>
        <taxon>Eukaryota</taxon>
        <taxon>Metazoa</taxon>
        <taxon>Echinodermata</taxon>
        <taxon>Eleutherozoa</taxon>
        <taxon>Echinozoa</taxon>
        <taxon>Holothuroidea</taxon>
        <taxon>Aspidochirotacea</taxon>
        <taxon>Aspidochirotida</taxon>
        <taxon>Holothuriidae</taxon>
        <taxon>Holothuria</taxon>
    </lineage>
</organism>
<dbReference type="EMBL" id="JAIZAY010000004">
    <property type="protein sequence ID" value="KAJ8044243.1"/>
    <property type="molecule type" value="Genomic_DNA"/>
</dbReference>
<accession>A0A9Q1CGE0</accession>
<dbReference type="Gene3D" id="1.25.40.10">
    <property type="entry name" value="Tetratricopeptide repeat domain"/>
    <property type="match status" value="1"/>
</dbReference>
<evidence type="ECO:0000256" key="3">
    <source>
        <dbReference type="ARBA" id="ARBA00022737"/>
    </source>
</evidence>
<feature type="region of interest" description="Disordered" evidence="6">
    <location>
        <begin position="314"/>
        <end position="335"/>
    </location>
</feature>
<dbReference type="PANTHER" id="PTHR11242">
    <property type="entry name" value="ARYL HYDROCARBON RECEPTOR INTERACTING PROTEIN RELATED"/>
    <property type="match status" value="1"/>
</dbReference>
<reference evidence="8" key="1">
    <citation type="submission" date="2021-10" db="EMBL/GenBank/DDBJ databases">
        <title>Tropical sea cucumber genome reveals ecological adaptation and Cuvierian tubules defense mechanism.</title>
        <authorList>
            <person name="Chen T."/>
        </authorList>
    </citation>
    <scope>NUCLEOTIDE SEQUENCE</scope>
    <source>
        <strain evidence="8">Nanhai2018</strain>
        <tissue evidence="8">Muscle</tissue>
    </source>
</reference>
<dbReference type="InterPro" id="IPR013105">
    <property type="entry name" value="TPR_2"/>
</dbReference>
<evidence type="ECO:0000313" key="8">
    <source>
        <dbReference type="EMBL" id="KAJ8044243.1"/>
    </source>
</evidence>
<dbReference type="InterPro" id="IPR039663">
    <property type="entry name" value="AIP/AIPL1/TTC9"/>
</dbReference>
<dbReference type="PANTHER" id="PTHR11242:SF0">
    <property type="entry name" value="TPR_REGION DOMAIN-CONTAINING PROTEIN"/>
    <property type="match status" value="1"/>
</dbReference>
<keyword evidence="8" id="KW-0675">Receptor</keyword>
<feature type="repeat" description="TPR" evidence="5">
    <location>
        <begin position="266"/>
        <end position="299"/>
    </location>
</feature>
<dbReference type="SUPFAM" id="SSF54534">
    <property type="entry name" value="FKBP-like"/>
    <property type="match status" value="1"/>
</dbReference>
<dbReference type="Pfam" id="PF07719">
    <property type="entry name" value="TPR_2"/>
    <property type="match status" value="1"/>
</dbReference>
<keyword evidence="9" id="KW-1185">Reference proteome</keyword>
<evidence type="ECO:0000256" key="1">
    <source>
        <dbReference type="ARBA" id="ARBA00004496"/>
    </source>
</evidence>
<sequence length="335" mass="38560">MEVGMGMNLRNGITKKVIYPGKGDLPEYHSETKITFHYRCAKLNEGNTVLDDSRVGTGQPMELVTGKQFKLDVWEECLKTMRVQEVADFFVDRSHLTVFPAVMKTLRDVRKGGQAHNHKDSHCCGLAKMNKEGLGYDDLDALVKSAEHLVFRFEVLKVENPGSYKQETWAMSDEERKKILPTLKEEGNNYYKNKDYQKAADKYAEALGCLENLLLHEKPNSEDWLILDSVRIPFLLNFAQCKYQLGEYYQAIEHATSVLDKEEDNVKALFRRGQAHRHCCNYQEARNDLLKAAKLDPKLGAVVRKELQAIEEMEKERDAEEKEKLAGLFDKIREH</sequence>
<dbReference type="OrthoDB" id="5829758at2759"/>
<evidence type="ECO:0000259" key="7">
    <source>
        <dbReference type="Pfam" id="PF23322"/>
    </source>
</evidence>
<evidence type="ECO:0000256" key="5">
    <source>
        <dbReference type="PROSITE-ProRule" id="PRU00339"/>
    </source>
</evidence>
<proteinExistence type="predicted"/>
<dbReference type="FunFam" id="1.25.40.10:FF:000052">
    <property type="entry name" value="Aryl-hydrocarbon-interacting protein-like 1"/>
    <property type="match status" value="1"/>
</dbReference>
<keyword evidence="4 5" id="KW-0802">TPR repeat</keyword>
<dbReference type="Pfam" id="PF23322">
    <property type="entry name" value="PPIase_AIP"/>
    <property type="match status" value="1"/>
</dbReference>
<evidence type="ECO:0000313" key="9">
    <source>
        <dbReference type="Proteomes" id="UP001152320"/>
    </source>
</evidence>
<comment type="caution">
    <text evidence="8">The sequence shown here is derived from an EMBL/GenBank/DDBJ whole genome shotgun (WGS) entry which is preliminary data.</text>
</comment>
<dbReference type="GO" id="GO:0005737">
    <property type="term" value="C:cytoplasm"/>
    <property type="evidence" value="ECO:0007669"/>
    <property type="project" value="UniProtKB-SubCell"/>
</dbReference>
<dbReference type="Gene3D" id="3.10.50.40">
    <property type="match status" value="1"/>
</dbReference>
<name>A0A9Q1CGE0_HOLLE</name>
<dbReference type="PROSITE" id="PS50005">
    <property type="entry name" value="TPR"/>
    <property type="match status" value="1"/>
</dbReference>
<dbReference type="InterPro" id="IPR056277">
    <property type="entry name" value="PPIase_AIP"/>
</dbReference>
<keyword evidence="2" id="KW-0963">Cytoplasm</keyword>
<comment type="subcellular location">
    <subcellularLocation>
        <location evidence="1">Cytoplasm</location>
    </subcellularLocation>
</comment>
<dbReference type="Proteomes" id="UP001152320">
    <property type="component" value="Chromosome 4"/>
</dbReference>
<dbReference type="InterPro" id="IPR019734">
    <property type="entry name" value="TPR_rpt"/>
</dbReference>
<dbReference type="InterPro" id="IPR011990">
    <property type="entry name" value="TPR-like_helical_dom_sf"/>
</dbReference>
<evidence type="ECO:0000256" key="2">
    <source>
        <dbReference type="ARBA" id="ARBA00022490"/>
    </source>
</evidence>
<evidence type="ECO:0000256" key="6">
    <source>
        <dbReference type="SAM" id="MobiDB-lite"/>
    </source>
</evidence>
<dbReference type="SMART" id="SM00028">
    <property type="entry name" value="TPR"/>
    <property type="match status" value="3"/>
</dbReference>